<dbReference type="AlphaFoldDB" id="B7PX53"/>
<protein>
    <submittedName>
        <fullName evidence="1 2">Uncharacterized protein</fullName>
    </submittedName>
</protein>
<proteinExistence type="predicted"/>
<dbReference type="EMBL" id="DS811640">
    <property type="protein sequence ID" value="EEC11175.1"/>
    <property type="molecule type" value="Genomic_DNA"/>
</dbReference>
<reference evidence="1 3" key="1">
    <citation type="submission" date="2008-03" db="EMBL/GenBank/DDBJ databases">
        <title>Annotation of Ixodes scapularis.</title>
        <authorList>
            <consortium name="Ixodes scapularis Genome Project Consortium"/>
            <person name="Caler E."/>
            <person name="Hannick L.I."/>
            <person name="Bidwell S."/>
            <person name="Joardar V."/>
            <person name="Thiagarajan M."/>
            <person name="Amedeo P."/>
            <person name="Galinsky K.J."/>
            <person name="Schobel S."/>
            <person name="Inman J."/>
            <person name="Hostetler J."/>
            <person name="Miller J."/>
            <person name="Hammond M."/>
            <person name="Megy K."/>
            <person name="Lawson D."/>
            <person name="Kodira C."/>
            <person name="Sutton G."/>
            <person name="Meyer J."/>
            <person name="Hill C.A."/>
            <person name="Birren B."/>
            <person name="Nene V."/>
            <person name="Collins F."/>
            <person name="Alarcon-Chaidez F."/>
            <person name="Wikel S."/>
            <person name="Strausberg R."/>
        </authorList>
    </citation>
    <scope>NUCLEOTIDE SEQUENCE [LARGE SCALE GENOMIC DNA]</scope>
    <source>
        <strain evidence="3">Wikel</strain>
        <strain evidence="1">Wikel colony</strain>
    </source>
</reference>
<organism>
    <name type="scientific">Ixodes scapularis</name>
    <name type="common">Black-legged tick</name>
    <name type="synonym">Deer tick</name>
    <dbReference type="NCBI Taxonomy" id="6945"/>
    <lineage>
        <taxon>Eukaryota</taxon>
        <taxon>Metazoa</taxon>
        <taxon>Ecdysozoa</taxon>
        <taxon>Arthropoda</taxon>
        <taxon>Chelicerata</taxon>
        <taxon>Arachnida</taxon>
        <taxon>Acari</taxon>
        <taxon>Parasitiformes</taxon>
        <taxon>Ixodida</taxon>
        <taxon>Ixodoidea</taxon>
        <taxon>Ixodidae</taxon>
        <taxon>Ixodinae</taxon>
        <taxon>Ixodes</taxon>
    </lineage>
</organism>
<keyword evidence="3" id="KW-1185">Reference proteome</keyword>
<dbReference type="VEuPathDB" id="VectorBase:ISCI007799"/>
<dbReference type="VEuPathDB" id="VectorBase:ISCW007799"/>
<sequence length="58" mass="6592">VALRAIFIAEFSLWVAKWRREQEKGPLPSTAVETLEGSEPELYPNIRTLQRVLATLPV</sequence>
<dbReference type="OrthoDB" id="6501242at2759"/>
<dbReference type="EnsemblMetazoa" id="ISCW007799-RA">
    <property type="protein sequence ID" value="ISCW007799-PA"/>
    <property type="gene ID" value="ISCW007799"/>
</dbReference>
<accession>B7PX53</accession>
<dbReference type="HOGENOM" id="CLU_2984947_0_0_1"/>
<evidence type="ECO:0000313" key="2">
    <source>
        <dbReference type="EnsemblMetazoa" id="ISCW007799-PA"/>
    </source>
</evidence>
<evidence type="ECO:0000313" key="1">
    <source>
        <dbReference type="EMBL" id="EEC11175.1"/>
    </source>
</evidence>
<name>B7PX53_IXOSC</name>
<dbReference type="EMBL" id="ABJB010264558">
    <property type="status" value="NOT_ANNOTATED_CDS"/>
    <property type="molecule type" value="Genomic_DNA"/>
</dbReference>
<feature type="non-terminal residue" evidence="1">
    <location>
        <position position="58"/>
    </location>
</feature>
<dbReference type="InParanoid" id="B7PX53"/>
<reference evidence="2" key="2">
    <citation type="submission" date="2020-05" db="UniProtKB">
        <authorList>
            <consortium name="EnsemblMetazoa"/>
        </authorList>
    </citation>
    <scope>IDENTIFICATION</scope>
    <source>
        <strain evidence="2">wikel</strain>
    </source>
</reference>
<dbReference type="PaxDb" id="6945-B7PX53"/>
<feature type="non-terminal residue" evidence="1">
    <location>
        <position position="1"/>
    </location>
</feature>
<dbReference type="VEuPathDB" id="VectorBase:ISCP_001081"/>
<evidence type="ECO:0000313" key="3">
    <source>
        <dbReference type="Proteomes" id="UP000001555"/>
    </source>
</evidence>
<gene>
    <name evidence="1" type="ORF">IscW_ISCW007799</name>
</gene>
<dbReference type="Proteomes" id="UP000001555">
    <property type="component" value="Unassembled WGS sequence"/>
</dbReference>